<accession>A0A4Q1AZM2</accession>
<feature type="transmembrane region" description="Helical" evidence="1">
    <location>
        <begin position="12"/>
        <end position="45"/>
    </location>
</feature>
<keyword evidence="3" id="KW-1185">Reference proteome</keyword>
<feature type="transmembrane region" description="Helical" evidence="1">
    <location>
        <begin position="76"/>
        <end position="96"/>
    </location>
</feature>
<protein>
    <submittedName>
        <fullName evidence="2">Uncharacterized protein</fullName>
    </submittedName>
</protein>
<proteinExistence type="predicted"/>
<organism evidence="2 3">
    <name type="scientific">Halarcobacter mediterraneus</name>
    <dbReference type="NCBI Taxonomy" id="2023153"/>
    <lineage>
        <taxon>Bacteria</taxon>
        <taxon>Pseudomonadati</taxon>
        <taxon>Campylobacterota</taxon>
        <taxon>Epsilonproteobacteria</taxon>
        <taxon>Campylobacterales</taxon>
        <taxon>Arcobacteraceae</taxon>
        <taxon>Halarcobacter</taxon>
    </lineage>
</organism>
<gene>
    <name evidence="2" type="ORF">CP965_01455</name>
</gene>
<dbReference type="AlphaFoldDB" id="A0A4Q1AZM2"/>
<sequence>MKINNLDNPFYIFLFCIFSLIINAISSIYFFPILLTGILFVAFYVCMERNYTYTLFFLSLTILIIEINNGFKPFSILLLCFFIYAFIIPYITRVLSVDGINLYIYILVFYCGIYILWILNNESSMQLNLTLLINLILDLIIFGVFI</sequence>
<keyword evidence="1" id="KW-0812">Transmembrane</keyword>
<evidence type="ECO:0000313" key="3">
    <source>
        <dbReference type="Proteomes" id="UP000289718"/>
    </source>
</evidence>
<dbReference type="EMBL" id="NXIE01000001">
    <property type="protein sequence ID" value="RXK14142.1"/>
    <property type="molecule type" value="Genomic_DNA"/>
</dbReference>
<feature type="transmembrane region" description="Helical" evidence="1">
    <location>
        <begin position="102"/>
        <end position="120"/>
    </location>
</feature>
<feature type="transmembrane region" description="Helical" evidence="1">
    <location>
        <begin position="127"/>
        <end position="145"/>
    </location>
</feature>
<reference evidence="2 3" key="1">
    <citation type="submission" date="2017-09" db="EMBL/GenBank/DDBJ databases">
        <title>Genomics of the genus Arcobacter.</title>
        <authorList>
            <person name="Perez-Cataluna A."/>
            <person name="Figueras M.J."/>
            <person name="Salas-Masso N."/>
        </authorList>
    </citation>
    <scope>NUCLEOTIDE SEQUENCE [LARGE SCALE GENOMIC DNA]</scope>
    <source>
        <strain evidence="2 3">F156-34</strain>
    </source>
</reference>
<keyword evidence="1" id="KW-0472">Membrane</keyword>
<dbReference type="Proteomes" id="UP000289718">
    <property type="component" value="Unassembled WGS sequence"/>
</dbReference>
<evidence type="ECO:0000313" key="2">
    <source>
        <dbReference type="EMBL" id="RXK14142.1"/>
    </source>
</evidence>
<keyword evidence="1" id="KW-1133">Transmembrane helix</keyword>
<comment type="caution">
    <text evidence="2">The sequence shown here is derived from an EMBL/GenBank/DDBJ whole genome shotgun (WGS) entry which is preliminary data.</text>
</comment>
<feature type="transmembrane region" description="Helical" evidence="1">
    <location>
        <begin position="51"/>
        <end position="69"/>
    </location>
</feature>
<evidence type="ECO:0000256" key="1">
    <source>
        <dbReference type="SAM" id="Phobius"/>
    </source>
</evidence>
<name>A0A4Q1AZM2_9BACT</name>